<proteinExistence type="predicted"/>
<sequence>MGFPSLATDYIKRTLTVDLVYGTGPNPRTVETATGYVVVDVSMKPRQGSTVMITYDGITDFAKVMGRSLITKDGEAIEGETLNDVVVFGVVTFIIPREHGRGCVSNMSF</sequence>
<protein>
    <submittedName>
        <fullName evidence="1">Uncharacterized protein</fullName>
    </submittedName>
</protein>
<evidence type="ECO:0000313" key="2">
    <source>
        <dbReference type="Proteomes" id="UP000514462"/>
    </source>
</evidence>
<name>A0AAP9QSI3_KLEAE</name>
<dbReference type="Proteomes" id="UP000514462">
    <property type="component" value="Chromosome"/>
</dbReference>
<reference evidence="2" key="1">
    <citation type="submission" date="2020-06" db="EMBL/GenBank/DDBJ databases">
        <title>REHAB project genomes.</title>
        <authorList>
            <person name="Shaw L.P."/>
        </authorList>
    </citation>
    <scope>NUCLEOTIDE SEQUENCE [LARGE SCALE GENOMIC DNA]</scope>
    <source>
        <strain evidence="2">RHBSTW-00938</strain>
    </source>
</reference>
<accession>A0AAP9QSI3</accession>
<dbReference type="RefSeq" id="WP_182015003.1">
    <property type="nucleotide sequence ID" value="NZ_CP055904.1"/>
</dbReference>
<dbReference type="AlphaFoldDB" id="A0AAP9QSI3"/>
<organism evidence="1 2">
    <name type="scientific">Klebsiella aerogenes</name>
    <name type="common">Enterobacter aerogenes</name>
    <dbReference type="NCBI Taxonomy" id="548"/>
    <lineage>
        <taxon>Bacteria</taxon>
        <taxon>Pseudomonadati</taxon>
        <taxon>Pseudomonadota</taxon>
        <taxon>Gammaproteobacteria</taxon>
        <taxon>Enterobacterales</taxon>
        <taxon>Enterobacteriaceae</taxon>
        <taxon>Klebsiella/Raoultella group</taxon>
        <taxon>Klebsiella</taxon>
    </lineage>
</organism>
<evidence type="ECO:0000313" key="1">
    <source>
        <dbReference type="EMBL" id="QMR38073.1"/>
    </source>
</evidence>
<gene>
    <name evidence="1" type="ORF">HV331_00535</name>
</gene>
<dbReference type="EMBL" id="CP055904">
    <property type="protein sequence ID" value="QMR38073.1"/>
    <property type="molecule type" value="Genomic_DNA"/>
</dbReference>